<dbReference type="RefSeq" id="WP_134761078.1">
    <property type="nucleotide sequence ID" value="NZ_SOZD01000002.1"/>
</dbReference>
<feature type="region of interest" description="Disordered" evidence="1">
    <location>
        <begin position="152"/>
        <end position="176"/>
    </location>
</feature>
<dbReference type="Proteomes" id="UP000298179">
    <property type="component" value="Unassembled WGS sequence"/>
</dbReference>
<dbReference type="AlphaFoldDB" id="A0A4Y8RMX2"/>
<evidence type="ECO:0000313" key="3">
    <source>
        <dbReference type="Proteomes" id="UP000298179"/>
    </source>
</evidence>
<evidence type="ECO:0000313" key="2">
    <source>
        <dbReference type="EMBL" id="TFF24909.1"/>
    </source>
</evidence>
<dbReference type="EMBL" id="SOZD01000002">
    <property type="protein sequence ID" value="TFF24909.1"/>
    <property type="molecule type" value="Genomic_DNA"/>
</dbReference>
<proteinExistence type="predicted"/>
<evidence type="ECO:0000256" key="1">
    <source>
        <dbReference type="SAM" id="MobiDB-lite"/>
    </source>
</evidence>
<reference evidence="2 3" key="1">
    <citation type="submission" date="2019-03" db="EMBL/GenBank/DDBJ databases">
        <title>Jiella endophytica sp. nov., a novel endophytic bacterium isolated from root of Ficus microcarpa Linn. f.</title>
        <authorList>
            <person name="Tuo L."/>
        </authorList>
    </citation>
    <scope>NUCLEOTIDE SEQUENCE [LARGE SCALE GENOMIC DNA]</scope>
    <source>
        <strain evidence="2 3">CBS5Q-3</strain>
    </source>
</reference>
<comment type="caution">
    <text evidence="2">The sequence shown here is derived from an EMBL/GenBank/DDBJ whole genome shotgun (WGS) entry which is preliminary data.</text>
</comment>
<name>A0A4Y8RMX2_9HYPH</name>
<dbReference type="OrthoDB" id="7906913at2"/>
<keyword evidence="3" id="KW-1185">Reference proteome</keyword>
<gene>
    <name evidence="2" type="ORF">E3C22_05850</name>
</gene>
<organism evidence="2 3">
    <name type="scientific">Jiella endophytica</name>
    <dbReference type="NCBI Taxonomy" id="2558362"/>
    <lineage>
        <taxon>Bacteria</taxon>
        <taxon>Pseudomonadati</taxon>
        <taxon>Pseudomonadota</taxon>
        <taxon>Alphaproteobacteria</taxon>
        <taxon>Hyphomicrobiales</taxon>
        <taxon>Aurantimonadaceae</taxon>
        <taxon>Jiella</taxon>
    </lineage>
</organism>
<feature type="region of interest" description="Disordered" evidence="1">
    <location>
        <begin position="8"/>
        <end position="87"/>
    </location>
</feature>
<accession>A0A4Y8RMX2</accession>
<feature type="compositionally biased region" description="Basic and acidic residues" evidence="1">
    <location>
        <begin position="46"/>
        <end position="57"/>
    </location>
</feature>
<sequence length="228" mass="24649">MTAALAIGLAGQASAGDSGHHVSGKAPGDQRYLRDGGAVRIQLPRRSREGKDGERGRIQSISGIDRLTGDDTLEDAREDNLGTAPDIYSTGEREEFIEDGGVPVIEHRAGITVLRGNTSGHWRHVVVEPIDLSERGSFAFIATDVGYEPGNRGSYQRLPTEGFRDSPSYRPLPTGPKIIDVETERLDRRPIPASGIETISSGGAKIIRIARDYQSSAYRVGTRDNGLK</sequence>
<protein>
    <submittedName>
        <fullName evidence="2">Uncharacterized protein</fullName>
    </submittedName>
</protein>